<sequence>MSPRFGAALRSDGETAIQASYKCFINSSRTITYLFGIQKYTYNIWLDDNELSQQSRHRSSKQCLSAIIMGFLSVFKTALFLSALLSFVSVTLALGQGQVVHKCPYDVWCAIVAGGDNTPVNWIQQAPGQLLISDFDNVASDEGIAMMCTRDPTAPTISVTQLEYTWTEPQTAFDISIVAGDPFLNEGFSMTATDLAPQPQFSGSCLGAYCAPGDVDCNDVYVKSNDDYKGMRTCSNDVIINLTLCSG</sequence>
<comment type="caution">
    <text evidence="2">The sequence shown here is derived from an EMBL/GenBank/DDBJ whole genome shotgun (WGS) entry which is preliminary data.</text>
</comment>
<organism evidence="2 3">
    <name type="scientific">Exophiala sideris</name>
    <dbReference type="NCBI Taxonomy" id="1016849"/>
    <lineage>
        <taxon>Eukaryota</taxon>
        <taxon>Fungi</taxon>
        <taxon>Dikarya</taxon>
        <taxon>Ascomycota</taxon>
        <taxon>Pezizomycotina</taxon>
        <taxon>Eurotiomycetes</taxon>
        <taxon>Chaetothyriomycetidae</taxon>
        <taxon>Chaetothyriales</taxon>
        <taxon>Herpotrichiellaceae</taxon>
        <taxon>Exophiala</taxon>
    </lineage>
</organism>
<gene>
    <name evidence="2" type="ORF">LTR69_001905</name>
</gene>
<feature type="transmembrane region" description="Helical" evidence="1">
    <location>
        <begin position="63"/>
        <end position="94"/>
    </location>
</feature>
<evidence type="ECO:0000256" key="1">
    <source>
        <dbReference type="SAM" id="Phobius"/>
    </source>
</evidence>
<keyword evidence="1" id="KW-0812">Transmembrane</keyword>
<proteinExistence type="predicted"/>
<dbReference type="EMBL" id="JAVRRF010000003">
    <property type="protein sequence ID" value="KAK5066559.1"/>
    <property type="molecule type" value="Genomic_DNA"/>
</dbReference>
<dbReference type="InterPro" id="IPR037176">
    <property type="entry name" value="Osmotin/thaumatin-like_sf"/>
</dbReference>
<dbReference type="SUPFAM" id="SSF49870">
    <property type="entry name" value="Osmotin, thaumatin-like protein"/>
    <property type="match status" value="1"/>
</dbReference>
<protein>
    <recommendedName>
        <fullName evidence="4">Ig-like domain-containing protein</fullName>
    </recommendedName>
</protein>
<dbReference type="PANTHER" id="PTHR36195">
    <property type="entry name" value="DOMAIN PROTEIN, PUTATIVE (AFU_ORTHOLOGUE AFUA_5G01990)-RELATED-RELATED"/>
    <property type="match status" value="1"/>
</dbReference>
<dbReference type="Pfam" id="PF04681">
    <property type="entry name" value="Bys1"/>
    <property type="match status" value="1"/>
</dbReference>
<dbReference type="PANTHER" id="PTHR36195:SF4">
    <property type="entry name" value="DOMAIN PROTEIN, PUTATIVE (AFU_ORTHOLOGUE AFUA_5G01990)-RELATED"/>
    <property type="match status" value="1"/>
</dbReference>
<keyword evidence="1" id="KW-0472">Membrane</keyword>
<evidence type="ECO:0000313" key="3">
    <source>
        <dbReference type="Proteomes" id="UP001345691"/>
    </source>
</evidence>
<keyword evidence="3" id="KW-1185">Reference proteome</keyword>
<keyword evidence="1" id="KW-1133">Transmembrane helix</keyword>
<reference evidence="2 3" key="1">
    <citation type="submission" date="2023-08" db="EMBL/GenBank/DDBJ databases">
        <title>Black Yeasts Isolated from many extreme environments.</title>
        <authorList>
            <person name="Coleine C."/>
            <person name="Stajich J.E."/>
            <person name="Selbmann L."/>
        </authorList>
    </citation>
    <scope>NUCLEOTIDE SEQUENCE [LARGE SCALE GENOMIC DNA]</scope>
    <source>
        <strain evidence="2 3">CCFEE 6328</strain>
    </source>
</reference>
<name>A0ABR0JLA2_9EURO</name>
<dbReference type="InterPro" id="IPR006771">
    <property type="entry name" value="CetA-like"/>
</dbReference>
<accession>A0ABR0JLA2</accession>
<evidence type="ECO:0008006" key="4">
    <source>
        <dbReference type="Google" id="ProtNLM"/>
    </source>
</evidence>
<dbReference type="Proteomes" id="UP001345691">
    <property type="component" value="Unassembled WGS sequence"/>
</dbReference>
<evidence type="ECO:0000313" key="2">
    <source>
        <dbReference type="EMBL" id="KAK5066559.1"/>
    </source>
</evidence>